<dbReference type="NCBIfam" id="TIGR00842">
    <property type="entry name" value="bcct"/>
    <property type="match status" value="1"/>
</dbReference>
<reference evidence="11" key="1">
    <citation type="journal article" date="2019" name="Int. J. Syst. Evol. Microbiol.">
        <title>The Global Catalogue of Microorganisms (GCM) 10K type strain sequencing project: providing services to taxonomists for standard genome sequencing and annotation.</title>
        <authorList>
            <consortium name="The Broad Institute Genomics Platform"/>
            <consortium name="The Broad Institute Genome Sequencing Center for Infectious Disease"/>
            <person name="Wu L."/>
            <person name="Ma J."/>
        </authorList>
    </citation>
    <scope>NUCLEOTIDE SEQUENCE [LARGE SCALE GENOMIC DNA]</scope>
    <source>
        <strain evidence="11">CGMCC 1.12791</strain>
    </source>
</reference>
<dbReference type="Proteomes" id="UP000597341">
    <property type="component" value="Unassembled WGS sequence"/>
</dbReference>
<comment type="subcellular location">
    <subcellularLocation>
        <location evidence="1">Cell membrane</location>
        <topology evidence="1">Multi-pass membrane protein</topology>
    </subcellularLocation>
</comment>
<keyword evidence="5 9" id="KW-0812">Transmembrane</keyword>
<evidence type="ECO:0000256" key="3">
    <source>
        <dbReference type="ARBA" id="ARBA00022448"/>
    </source>
</evidence>
<feature type="transmembrane region" description="Helical" evidence="9">
    <location>
        <begin position="105"/>
        <end position="126"/>
    </location>
</feature>
<keyword evidence="3" id="KW-0813">Transport</keyword>
<evidence type="ECO:0000313" key="11">
    <source>
        <dbReference type="Proteomes" id="UP000597341"/>
    </source>
</evidence>
<name>A0ABQ3HJW5_9ACTN</name>
<keyword evidence="7 9" id="KW-0472">Membrane</keyword>
<dbReference type="RefSeq" id="WP_191278376.1">
    <property type="nucleotide sequence ID" value="NZ_BNAD01000002.1"/>
</dbReference>
<evidence type="ECO:0000256" key="9">
    <source>
        <dbReference type="SAM" id="Phobius"/>
    </source>
</evidence>
<evidence type="ECO:0000313" key="10">
    <source>
        <dbReference type="EMBL" id="GHE16459.1"/>
    </source>
</evidence>
<dbReference type="EMBL" id="BNAD01000002">
    <property type="protein sequence ID" value="GHE16459.1"/>
    <property type="molecule type" value="Genomic_DNA"/>
</dbReference>
<organism evidence="10 11">
    <name type="scientific">Nocardioides flavus</name>
    <name type="common">ex Wang et al. 2016</name>
    <dbReference type="NCBI Taxonomy" id="2058780"/>
    <lineage>
        <taxon>Bacteria</taxon>
        <taxon>Bacillati</taxon>
        <taxon>Actinomycetota</taxon>
        <taxon>Actinomycetes</taxon>
        <taxon>Propionibacteriales</taxon>
        <taxon>Nocardioidaceae</taxon>
        <taxon>Nocardioides</taxon>
    </lineage>
</organism>
<feature type="region of interest" description="Disordered" evidence="8">
    <location>
        <begin position="1"/>
        <end position="20"/>
    </location>
</feature>
<evidence type="ECO:0000256" key="1">
    <source>
        <dbReference type="ARBA" id="ARBA00004651"/>
    </source>
</evidence>
<feature type="transmembrane region" description="Helical" evidence="9">
    <location>
        <begin position="419"/>
        <end position="442"/>
    </location>
</feature>
<gene>
    <name evidence="10" type="ORF">GCM10011376_10690</name>
</gene>
<feature type="transmembrane region" description="Helical" evidence="9">
    <location>
        <begin position="208"/>
        <end position="232"/>
    </location>
</feature>
<feature type="transmembrane region" description="Helical" evidence="9">
    <location>
        <begin position="327"/>
        <end position="349"/>
    </location>
</feature>
<keyword evidence="4" id="KW-1003">Cell membrane</keyword>
<protein>
    <submittedName>
        <fullName evidence="10">High-affinity choline transporter BetT</fullName>
    </submittedName>
</protein>
<keyword evidence="6 9" id="KW-1133">Transmembrane helix</keyword>
<evidence type="ECO:0000256" key="5">
    <source>
        <dbReference type="ARBA" id="ARBA00022692"/>
    </source>
</evidence>
<feature type="transmembrane region" description="Helical" evidence="9">
    <location>
        <begin position="65"/>
        <end position="85"/>
    </location>
</feature>
<dbReference type="PANTHER" id="PTHR30047:SF7">
    <property type="entry name" value="HIGH-AFFINITY CHOLINE TRANSPORT PROTEIN"/>
    <property type="match status" value="1"/>
</dbReference>
<proteinExistence type="inferred from homology"/>
<dbReference type="Pfam" id="PF02028">
    <property type="entry name" value="BCCT"/>
    <property type="match status" value="1"/>
</dbReference>
<dbReference type="NCBIfam" id="NF007399">
    <property type="entry name" value="PRK09928.1"/>
    <property type="match status" value="1"/>
</dbReference>
<dbReference type="PANTHER" id="PTHR30047">
    <property type="entry name" value="HIGH-AFFINITY CHOLINE TRANSPORT PROTEIN-RELATED"/>
    <property type="match status" value="1"/>
</dbReference>
<comment type="similarity">
    <text evidence="2">Belongs to the BCCT transporter (TC 2.A.15) family.</text>
</comment>
<feature type="transmembrane region" description="Helical" evidence="9">
    <location>
        <begin position="26"/>
        <end position="45"/>
    </location>
</feature>
<sequence length="675" mass="73063">MTAQLDAPAPTGDPDPEGPSRAAVRWPVFITSFAGVCVVTLWAIVAPTNAETVIGDIVGRVGTGFGWFYVALATVIVGFVIFLGVSRYGSIRLGPDHSRPEFSTFAWASMLFAAGIGTDVMFYSVIEPVSQYTAPPVGDGGTVDAAREATVWTLFHYGVTGWAMYALMGLALAYFSYRKSLPLAVRSALHPVFGKRIHGPLGHAVDTAAVLGTIFGVATSLGIGVVFLNVGLNVIFDVPVTTGAQAALAVLAVAVAAVSATTGVDKGIRFLSQLNVALALALAGWVLVTGKTSFLLNAVVMNVGDFIRSFPAKSMETFAFTDTQEWMALWTLFFWAWWVAWASFVGQFLARISRGRTIRQFVLGTMVIPFSYIVMWISIFGNAAIDKVRAGDDDFAEAAVDFTGVGFYDLLRDYPLSDVVIFVAFVVGLLFYVTSADSAALVMGNLCSELHDVQQDCAAWLRISWASITGLLTVAMLAVGGILALQYATIIMGLPFAFVLVLVMWGLFRSIRNEGRKDMGVRGMAPLLSARTGPPHDARKAWKARLARTINFVDDEAATTYLASTVEPALREVAEELTSMGVGASVTRGEVGRLPYAELATAEEAGRFVYRVQVRRSPVPTYGGRMIGNRDQYARLEVHLVDGGQDYDVMGYTAEQVIHDCLDQYERHLEFLRTE</sequence>
<feature type="transmembrane region" description="Helical" evidence="9">
    <location>
        <begin position="361"/>
        <end position="385"/>
    </location>
</feature>
<evidence type="ECO:0000256" key="4">
    <source>
        <dbReference type="ARBA" id="ARBA00022475"/>
    </source>
</evidence>
<feature type="transmembrane region" description="Helical" evidence="9">
    <location>
        <begin position="276"/>
        <end position="300"/>
    </location>
</feature>
<evidence type="ECO:0000256" key="6">
    <source>
        <dbReference type="ARBA" id="ARBA00022989"/>
    </source>
</evidence>
<feature type="transmembrane region" description="Helical" evidence="9">
    <location>
        <begin position="244"/>
        <end position="264"/>
    </location>
</feature>
<accession>A0ABQ3HJW5</accession>
<comment type="caution">
    <text evidence="10">The sequence shown here is derived from an EMBL/GenBank/DDBJ whole genome shotgun (WGS) entry which is preliminary data.</text>
</comment>
<feature type="transmembrane region" description="Helical" evidence="9">
    <location>
        <begin position="490"/>
        <end position="508"/>
    </location>
</feature>
<feature type="transmembrane region" description="Helical" evidence="9">
    <location>
        <begin position="463"/>
        <end position="484"/>
    </location>
</feature>
<evidence type="ECO:0000256" key="2">
    <source>
        <dbReference type="ARBA" id="ARBA00005658"/>
    </source>
</evidence>
<evidence type="ECO:0000256" key="7">
    <source>
        <dbReference type="ARBA" id="ARBA00023136"/>
    </source>
</evidence>
<dbReference type="InterPro" id="IPR000060">
    <property type="entry name" value="BCCT_transptr"/>
</dbReference>
<keyword evidence="11" id="KW-1185">Reference proteome</keyword>
<evidence type="ECO:0000256" key="8">
    <source>
        <dbReference type="SAM" id="MobiDB-lite"/>
    </source>
</evidence>
<feature type="transmembrane region" description="Helical" evidence="9">
    <location>
        <begin position="154"/>
        <end position="177"/>
    </location>
</feature>